<protein>
    <submittedName>
        <fullName evidence="1">Uncharacterized protein</fullName>
    </submittedName>
</protein>
<comment type="caution">
    <text evidence="1">The sequence shown here is derived from an EMBL/GenBank/DDBJ whole genome shotgun (WGS) entry which is preliminary data.</text>
</comment>
<evidence type="ECO:0000313" key="1">
    <source>
        <dbReference type="EMBL" id="TKC44819.1"/>
    </source>
</evidence>
<dbReference type="Proteomes" id="UP000308365">
    <property type="component" value="Unassembled WGS sequence"/>
</dbReference>
<organism evidence="1 2">
    <name type="scientific">Monodon monoceros</name>
    <name type="common">Narwhal</name>
    <name type="synonym">Ceratodon monodon</name>
    <dbReference type="NCBI Taxonomy" id="40151"/>
    <lineage>
        <taxon>Eukaryota</taxon>
        <taxon>Metazoa</taxon>
        <taxon>Chordata</taxon>
        <taxon>Craniata</taxon>
        <taxon>Vertebrata</taxon>
        <taxon>Euteleostomi</taxon>
        <taxon>Mammalia</taxon>
        <taxon>Eutheria</taxon>
        <taxon>Laurasiatheria</taxon>
        <taxon>Artiodactyla</taxon>
        <taxon>Whippomorpha</taxon>
        <taxon>Cetacea</taxon>
        <taxon>Odontoceti</taxon>
        <taxon>Monodontidae</taxon>
        <taxon>Monodon</taxon>
    </lineage>
</organism>
<name>A0A4U1F5W1_MONMO</name>
<evidence type="ECO:0000313" key="2">
    <source>
        <dbReference type="Proteomes" id="UP000308365"/>
    </source>
</evidence>
<proteinExistence type="predicted"/>
<gene>
    <name evidence="1" type="ORF">EI555_011139</name>
</gene>
<dbReference type="EMBL" id="RWIC01000368">
    <property type="protein sequence ID" value="TKC44819.1"/>
    <property type="molecule type" value="Genomic_DNA"/>
</dbReference>
<sequence length="26" mass="2865">MPRSHPTCLLGCGTPSLRRGMVERLP</sequence>
<reference evidence="2" key="1">
    <citation type="journal article" date="2019" name="IScience">
        <title>Narwhal Genome Reveals Long-Term Low Genetic Diversity despite Current Large Abundance Size.</title>
        <authorList>
            <person name="Westbury M.V."/>
            <person name="Petersen B."/>
            <person name="Garde E."/>
            <person name="Heide-Jorgensen M.P."/>
            <person name="Lorenzen E.D."/>
        </authorList>
    </citation>
    <scope>NUCLEOTIDE SEQUENCE [LARGE SCALE GENOMIC DNA]</scope>
</reference>
<dbReference type="AlphaFoldDB" id="A0A4U1F5W1"/>
<accession>A0A4U1F5W1</accession>